<gene>
    <name evidence="1" type="ORF">FIBSPDRAFT_916615</name>
</gene>
<dbReference type="Proteomes" id="UP000076532">
    <property type="component" value="Unassembled WGS sequence"/>
</dbReference>
<protein>
    <recommendedName>
        <fullName evidence="3">Pyridoxamine 5'-phosphate oxidase putative domain-containing protein</fullName>
    </recommendedName>
</protein>
<evidence type="ECO:0000313" key="2">
    <source>
        <dbReference type="Proteomes" id="UP000076532"/>
    </source>
</evidence>
<dbReference type="AlphaFoldDB" id="A0A166UTW7"/>
<dbReference type="PANTHER" id="PTHR39336:SF3">
    <property type="entry name" value="PYRIDOXAMINE PHOSPHATE OXIDASE"/>
    <property type="match status" value="1"/>
</dbReference>
<sequence length="246" mass="26595">MGQFFDDIPPFLPPWLAEQEMFWVATAPLGGGGHVNVSPKGTRGCFHYVSPTRVWYQDLSGSGNETISHLREPGNGRITILFSAFQGPPRITRLFGTGTVHEYGTPEYDALIPVSERKPGSRSAIVIDVHKVGTSCGYAVPFYAFQAHRTKLLDFFDRRERADRAEGGRSEKGLQAYWAQKNAESMDGMPGLESAFACERVPESVFDEAAEGRASDLCAAGSGKAGMVGGARTGAYAAGNITACHR</sequence>
<accession>A0A166UTW7</accession>
<keyword evidence="2" id="KW-1185">Reference proteome</keyword>
<dbReference type="InterPro" id="IPR012349">
    <property type="entry name" value="Split_barrel_FMN-bd"/>
</dbReference>
<dbReference type="OrthoDB" id="539398at2759"/>
<evidence type="ECO:0000313" key="1">
    <source>
        <dbReference type="EMBL" id="KZP32025.1"/>
    </source>
</evidence>
<reference evidence="1 2" key="1">
    <citation type="journal article" date="2016" name="Mol. Biol. Evol.">
        <title>Comparative Genomics of Early-Diverging Mushroom-Forming Fungi Provides Insights into the Origins of Lignocellulose Decay Capabilities.</title>
        <authorList>
            <person name="Nagy L.G."/>
            <person name="Riley R."/>
            <person name="Tritt A."/>
            <person name="Adam C."/>
            <person name="Daum C."/>
            <person name="Floudas D."/>
            <person name="Sun H."/>
            <person name="Yadav J.S."/>
            <person name="Pangilinan J."/>
            <person name="Larsson K.H."/>
            <person name="Matsuura K."/>
            <person name="Barry K."/>
            <person name="Labutti K."/>
            <person name="Kuo R."/>
            <person name="Ohm R.A."/>
            <person name="Bhattacharya S.S."/>
            <person name="Shirouzu T."/>
            <person name="Yoshinaga Y."/>
            <person name="Martin F.M."/>
            <person name="Grigoriev I.V."/>
            <person name="Hibbett D.S."/>
        </authorList>
    </citation>
    <scope>NUCLEOTIDE SEQUENCE [LARGE SCALE GENOMIC DNA]</scope>
    <source>
        <strain evidence="1 2">CBS 109695</strain>
    </source>
</reference>
<dbReference type="Gene3D" id="2.30.110.10">
    <property type="entry name" value="Electron Transport, Fmn-binding Protein, Chain A"/>
    <property type="match status" value="1"/>
</dbReference>
<name>A0A166UTW7_9AGAM</name>
<dbReference type="PANTHER" id="PTHR39336">
    <property type="entry name" value="PYRIDOXAMINE PHOSPHATE OXIDASE FAMILY PROTEIN (AFU_ORTHOLOGUE AFUA_6G11440)"/>
    <property type="match status" value="1"/>
</dbReference>
<dbReference type="STRING" id="436010.A0A166UTW7"/>
<proteinExistence type="predicted"/>
<dbReference type="EMBL" id="KV417487">
    <property type="protein sequence ID" value="KZP32025.1"/>
    <property type="molecule type" value="Genomic_DNA"/>
</dbReference>
<organism evidence="1 2">
    <name type="scientific">Athelia psychrophila</name>
    <dbReference type="NCBI Taxonomy" id="1759441"/>
    <lineage>
        <taxon>Eukaryota</taxon>
        <taxon>Fungi</taxon>
        <taxon>Dikarya</taxon>
        <taxon>Basidiomycota</taxon>
        <taxon>Agaricomycotina</taxon>
        <taxon>Agaricomycetes</taxon>
        <taxon>Agaricomycetidae</taxon>
        <taxon>Atheliales</taxon>
        <taxon>Atheliaceae</taxon>
        <taxon>Athelia</taxon>
    </lineage>
</organism>
<evidence type="ECO:0008006" key="3">
    <source>
        <dbReference type="Google" id="ProtNLM"/>
    </source>
</evidence>